<evidence type="ECO:0000256" key="8">
    <source>
        <dbReference type="RuleBase" id="RU003953"/>
    </source>
</evidence>
<evidence type="ECO:0000256" key="5">
    <source>
        <dbReference type="ARBA" id="ARBA00022695"/>
    </source>
</evidence>
<evidence type="ECO:0000256" key="2">
    <source>
        <dbReference type="ARBA" id="ARBA00007265"/>
    </source>
</evidence>
<dbReference type="WBParaSite" id="nRc.2.0.1.t29342-RA">
    <property type="protein sequence ID" value="nRc.2.0.1.t29342-RA"/>
    <property type="gene ID" value="nRc.2.0.1.g29342"/>
</dbReference>
<dbReference type="InterPro" id="IPR043519">
    <property type="entry name" value="NT_sf"/>
</dbReference>
<dbReference type="Pfam" id="PF01743">
    <property type="entry name" value="PolyA_pol"/>
    <property type="match status" value="1"/>
</dbReference>
<dbReference type="GO" id="GO:0005739">
    <property type="term" value="C:mitochondrion"/>
    <property type="evidence" value="ECO:0007669"/>
    <property type="project" value="TreeGrafter"/>
</dbReference>
<dbReference type="GO" id="GO:0016779">
    <property type="term" value="F:nucleotidyltransferase activity"/>
    <property type="evidence" value="ECO:0007669"/>
    <property type="project" value="UniProtKB-KW"/>
</dbReference>
<dbReference type="GO" id="GO:0046872">
    <property type="term" value="F:metal ion binding"/>
    <property type="evidence" value="ECO:0007669"/>
    <property type="project" value="UniProtKB-KW"/>
</dbReference>
<dbReference type="Gene3D" id="1.10.3090.10">
    <property type="entry name" value="cca-adding enzyme, domain 2"/>
    <property type="match status" value="1"/>
</dbReference>
<evidence type="ECO:0000256" key="4">
    <source>
        <dbReference type="ARBA" id="ARBA00022694"/>
    </source>
</evidence>
<keyword evidence="7" id="KW-0460">Magnesium</keyword>
<evidence type="ECO:0000313" key="11">
    <source>
        <dbReference type="WBParaSite" id="nRc.2.0.1.t29342-RA"/>
    </source>
</evidence>
<keyword evidence="6" id="KW-0479">Metal-binding</keyword>
<reference evidence="11" key="1">
    <citation type="submission" date="2022-11" db="UniProtKB">
        <authorList>
            <consortium name="WormBaseParasite"/>
        </authorList>
    </citation>
    <scope>IDENTIFICATION</scope>
</reference>
<keyword evidence="3 8" id="KW-0808">Transferase</keyword>
<accession>A0A915JU58</accession>
<dbReference type="PANTHER" id="PTHR46173">
    <property type="entry name" value="CCA TRNA NUCLEOTIDYLTRANSFERASE 1, MITOCHONDRIAL"/>
    <property type="match status" value="1"/>
</dbReference>
<dbReference type="InterPro" id="IPR002646">
    <property type="entry name" value="PolA_pol_head_dom"/>
</dbReference>
<dbReference type="CDD" id="cd05398">
    <property type="entry name" value="NT_ClassII-CCAase"/>
    <property type="match status" value="1"/>
</dbReference>
<evidence type="ECO:0000259" key="9">
    <source>
        <dbReference type="Pfam" id="PF01743"/>
    </source>
</evidence>
<dbReference type="SUPFAM" id="SSF81891">
    <property type="entry name" value="Poly A polymerase C-terminal region-like"/>
    <property type="match status" value="1"/>
</dbReference>
<dbReference type="Proteomes" id="UP000887565">
    <property type="component" value="Unplaced"/>
</dbReference>
<sequence>MSDIWPLCNDLFVNSVVCHHRDVINELFTSIICLDRLYSTIYFNSRKNGFELRIAGGAVRDILLGQVPHDIDFATTATPTQMINLFNKEGIRMLNKRGEKHGTITCRINEKVNFEITTLRIDKLCDGRRAEVEFTTDWYKDANRRDLTVNSIFLGLDGTVYDYFDGIEHLKARKILFVGDAKTRIQEDYLRILRYFRFFGRLTITPDDHDPMTLLAIKDNPIVHFLSSILVGLPETCNIDEFIRLCDVGCLAHNPMSMTMVSALLNFEDDNIEHAELYKNYTGDYAY</sequence>
<dbReference type="GO" id="GO:0001680">
    <property type="term" value="P:tRNA 3'-terminal CCA addition"/>
    <property type="evidence" value="ECO:0007669"/>
    <property type="project" value="TreeGrafter"/>
</dbReference>
<dbReference type="GO" id="GO:1990180">
    <property type="term" value="P:mitochondrial tRNA 3'-end processing"/>
    <property type="evidence" value="ECO:0007669"/>
    <property type="project" value="TreeGrafter"/>
</dbReference>
<evidence type="ECO:0000256" key="3">
    <source>
        <dbReference type="ARBA" id="ARBA00022679"/>
    </source>
</evidence>
<evidence type="ECO:0000256" key="1">
    <source>
        <dbReference type="ARBA" id="ARBA00001946"/>
    </source>
</evidence>
<name>A0A915JU58_ROMCU</name>
<dbReference type="Gene3D" id="3.30.460.10">
    <property type="entry name" value="Beta Polymerase, domain 2"/>
    <property type="match status" value="1"/>
</dbReference>
<feature type="domain" description="Poly A polymerase head" evidence="9">
    <location>
        <begin position="52"/>
        <end position="175"/>
    </location>
</feature>
<comment type="cofactor">
    <cofactor evidence="1">
        <name>Mg(2+)</name>
        <dbReference type="ChEBI" id="CHEBI:18420"/>
    </cofactor>
</comment>
<dbReference type="GO" id="GO:0000049">
    <property type="term" value="F:tRNA binding"/>
    <property type="evidence" value="ECO:0007669"/>
    <property type="project" value="TreeGrafter"/>
</dbReference>
<dbReference type="PANTHER" id="PTHR46173:SF1">
    <property type="entry name" value="CCA TRNA NUCLEOTIDYLTRANSFERASE 1, MITOCHONDRIAL"/>
    <property type="match status" value="1"/>
</dbReference>
<protein>
    <submittedName>
        <fullName evidence="11">Poly A polymerase head domain-containing protein</fullName>
    </submittedName>
</protein>
<keyword evidence="10" id="KW-1185">Reference proteome</keyword>
<keyword evidence="8" id="KW-0694">RNA-binding</keyword>
<comment type="similarity">
    <text evidence="2 8">Belongs to the tRNA nucleotidyltransferase/poly(A) polymerase family.</text>
</comment>
<organism evidence="10 11">
    <name type="scientific">Romanomermis culicivorax</name>
    <name type="common">Nematode worm</name>
    <dbReference type="NCBI Taxonomy" id="13658"/>
    <lineage>
        <taxon>Eukaryota</taxon>
        <taxon>Metazoa</taxon>
        <taxon>Ecdysozoa</taxon>
        <taxon>Nematoda</taxon>
        <taxon>Enoplea</taxon>
        <taxon>Dorylaimia</taxon>
        <taxon>Mermithida</taxon>
        <taxon>Mermithoidea</taxon>
        <taxon>Mermithidae</taxon>
        <taxon>Romanomermis</taxon>
    </lineage>
</organism>
<keyword evidence="5" id="KW-0548">Nucleotidyltransferase</keyword>
<evidence type="ECO:0000256" key="6">
    <source>
        <dbReference type="ARBA" id="ARBA00022723"/>
    </source>
</evidence>
<dbReference type="AlphaFoldDB" id="A0A915JU58"/>
<evidence type="ECO:0000256" key="7">
    <source>
        <dbReference type="ARBA" id="ARBA00022842"/>
    </source>
</evidence>
<evidence type="ECO:0000313" key="10">
    <source>
        <dbReference type="Proteomes" id="UP000887565"/>
    </source>
</evidence>
<dbReference type="InterPro" id="IPR050264">
    <property type="entry name" value="Bact_CCA-adding_enz_type3_sf"/>
</dbReference>
<proteinExistence type="inferred from homology"/>
<keyword evidence="4" id="KW-0819">tRNA processing</keyword>
<dbReference type="SUPFAM" id="SSF81301">
    <property type="entry name" value="Nucleotidyltransferase"/>
    <property type="match status" value="1"/>
</dbReference>